<gene>
    <name evidence="2" type="ORF">AUQ44_01060</name>
</gene>
<keyword evidence="1" id="KW-0812">Transmembrane</keyword>
<dbReference type="Proteomes" id="UP000075349">
    <property type="component" value="Unassembled WGS sequence"/>
</dbReference>
<proteinExistence type="predicted"/>
<feature type="transmembrane region" description="Helical" evidence="1">
    <location>
        <begin position="109"/>
        <end position="131"/>
    </location>
</feature>
<feature type="transmembrane region" description="Helical" evidence="1">
    <location>
        <begin position="45"/>
        <end position="62"/>
    </location>
</feature>
<accession>A0A151JL21</accession>
<keyword evidence="1" id="KW-1133">Transmembrane helix</keyword>
<name>A0A151JL21_9VIBR</name>
<sequence>MKWPKVFLVHKRLKWIYDRDKATFLSIVVLYYSYFYASIFDLPAIFSSSGSIVSAIGLLLTLKHNFLSCMTNPEEAVVKHNQYFSFAHDQMMKMPNVVNPTIIALKDEYVGVVLVLVGGIVNGYGAFLPLIGNET</sequence>
<organism evidence="2 3">
    <name type="scientific">Vibrio cidicii</name>
    <dbReference type="NCBI Taxonomy" id="1763883"/>
    <lineage>
        <taxon>Bacteria</taxon>
        <taxon>Pseudomonadati</taxon>
        <taxon>Pseudomonadota</taxon>
        <taxon>Gammaproteobacteria</taxon>
        <taxon>Vibrionales</taxon>
        <taxon>Vibrionaceae</taxon>
        <taxon>Vibrio</taxon>
    </lineage>
</organism>
<comment type="caution">
    <text evidence="2">The sequence shown here is derived from an EMBL/GenBank/DDBJ whole genome shotgun (WGS) entry which is preliminary data.</text>
</comment>
<evidence type="ECO:0000313" key="3">
    <source>
        <dbReference type="Proteomes" id="UP000075349"/>
    </source>
</evidence>
<keyword evidence="1" id="KW-0472">Membrane</keyword>
<evidence type="ECO:0000256" key="1">
    <source>
        <dbReference type="SAM" id="Phobius"/>
    </source>
</evidence>
<reference evidence="3" key="1">
    <citation type="submission" date="2015-12" db="EMBL/GenBank/DDBJ databases">
        <authorList>
            <person name="Tarr C.L."/>
            <person name="Gladney L.M."/>
        </authorList>
    </citation>
    <scope>NUCLEOTIDE SEQUENCE [LARGE SCALE GENOMIC DNA]</scope>
    <source>
        <strain evidence="3">2756-81</strain>
    </source>
</reference>
<dbReference type="AlphaFoldDB" id="A0A151JL21"/>
<dbReference type="EMBL" id="LOMK01000001">
    <property type="protein sequence ID" value="KYN26480.1"/>
    <property type="molecule type" value="Genomic_DNA"/>
</dbReference>
<protein>
    <submittedName>
        <fullName evidence="2">Uncharacterized protein</fullName>
    </submittedName>
</protein>
<evidence type="ECO:0000313" key="2">
    <source>
        <dbReference type="EMBL" id="KYN26480.1"/>
    </source>
</evidence>
<feature type="transmembrane region" description="Helical" evidence="1">
    <location>
        <begin position="21"/>
        <end position="39"/>
    </location>
</feature>